<proteinExistence type="predicted"/>
<reference evidence="2" key="1">
    <citation type="journal article" date="2021" name="Infect. Genet. Evol.">
        <title>Novel prophage-like sequences in Mycoplasma anserisalpingitidis.</title>
        <authorList>
            <person name="Kovacs A.B."/>
            <person name="Wehmann E."/>
            <person name="Svab D."/>
            <person name="Beko K."/>
            <person name="Grozner D."/>
            <person name="Mitter A."/>
            <person name="Bali K."/>
            <person name="Morrow C.J."/>
            <person name="Banyai K."/>
            <person name="Gyuranecz M."/>
        </authorList>
    </citation>
    <scope>NUCLEOTIDE SEQUENCE</scope>
    <source>
        <strain evidence="2">MYCAV34</strain>
    </source>
</reference>
<feature type="domain" description="YqaJ viral recombinase" evidence="1">
    <location>
        <begin position="43"/>
        <end position="176"/>
    </location>
</feature>
<dbReference type="InterPro" id="IPR011604">
    <property type="entry name" value="PDDEXK-like_dom_sf"/>
</dbReference>
<evidence type="ECO:0000313" key="2">
    <source>
        <dbReference type="EMBL" id="QWS78749.1"/>
    </source>
</evidence>
<organism evidence="2">
    <name type="scientific">Mycoplasma anserisalpingitidis</name>
    <dbReference type="NCBI Taxonomy" id="519450"/>
    <lineage>
        <taxon>Bacteria</taxon>
        <taxon>Bacillati</taxon>
        <taxon>Mycoplasmatota</taxon>
        <taxon>Mollicutes</taxon>
        <taxon>Mycoplasmataceae</taxon>
        <taxon>Mycoplasma</taxon>
    </lineage>
</organism>
<accession>A0A8F2DER5</accession>
<dbReference type="NCBIfam" id="NF045870">
    <property type="entry name" value="MAGa7180_fam_nucl"/>
    <property type="match status" value="1"/>
</dbReference>
<evidence type="ECO:0000259" key="1">
    <source>
        <dbReference type="Pfam" id="PF09588"/>
    </source>
</evidence>
<dbReference type="SUPFAM" id="SSF52980">
    <property type="entry name" value="Restriction endonuclease-like"/>
    <property type="match status" value="1"/>
</dbReference>
<protein>
    <recommendedName>
        <fullName evidence="1">YqaJ viral recombinase domain-containing protein</fullName>
    </recommendedName>
</protein>
<dbReference type="InterPro" id="IPR019080">
    <property type="entry name" value="YqaJ_viral_recombinase"/>
</dbReference>
<dbReference type="EMBL" id="MT872800">
    <property type="protein sequence ID" value="QWS78749.1"/>
    <property type="molecule type" value="Genomic_DNA"/>
</dbReference>
<dbReference type="Gene3D" id="3.90.320.10">
    <property type="match status" value="1"/>
</dbReference>
<dbReference type="Pfam" id="PF09588">
    <property type="entry name" value="YqaJ"/>
    <property type="match status" value="1"/>
</dbReference>
<sequence>MKYKRKFYNQKDYFLDEKNQVVILSEELFNTLSNKEDKFTSYKKIGGSTVGDVLEVGHFNTQFSAFCHITRLKMDVLQKKYINAGTILEPKIFDVLRETFKGLNIVNYSAKDYNYDYFAGKDEIIGGVPDGYIPSKNMILEIKTTGAKNYETWNKKNDNGDFENIPANYIKQAQLYSYLIGADKYSIVAAFLEEDKGDYENPENVDLSKRRIANYTFKVNLAETRDDINKIKDWYFFYTNTLTSPKYDLTKDKMQVDYLRCKNEQEWEELLNKWKEEGKADLDVVA</sequence>
<dbReference type="InterPro" id="IPR011335">
    <property type="entry name" value="Restrct_endonuc-II-like"/>
</dbReference>
<dbReference type="AlphaFoldDB" id="A0A8F2DER5"/>
<name>A0A8F2DER5_9MOLU</name>